<accession>A0A8J4XFR0</accession>
<evidence type="ECO:0000313" key="2">
    <source>
        <dbReference type="EMBL" id="KAF5905505.1"/>
    </source>
</evidence>
<feature type="compositionally biased region" description="Basic and acidic residues" evidence="1">
    <location>
        <begin position="36"/>
        <end position="46"/>
    </location>
</feature>
<dbReference type="Proteomes" id="UP000727407">
    <property type="component" value="Unassembled WGS sequence"/>
</dbReference>
<protein>
    <submittedName>
        <fullName evidence="2">Proline-rich transmembrane protein 4-like</fullName>
    </submittedName>
</protein>
<dbReference type="OrthoDB" id="10066605at2759"/>
<feature type="compositionally biased region" description="Basic and acidic residues" evidence="1">
    <location>
        <begin position="85"/>
        <end position="99"/>
    </location>
</feature>
<proteinExistence type="predicted"/>
<organism evidence="2 3">
    <name type="scientific">Clarias magur</name>
    <name type="common">Asian catfish</name>
    <name type="synonym">Macropteronotus magur</name>
    <dbReference type="NCBI Taxonomy" id="1594786"/>
    <lineage>
        <taxon>Eukaryota</taxon>
        <taxon>Metazoa</taxon>
        <taxon>Chordata</taxon>
        <taxon>Craniata</taxon>
        <taxon>Vertebrata</taxon>
        <taxon>Euteleostomi</taxon>
        <taxon>Actinopterygii</taxon>
        <taxon>Neopterygii</taxon>
        <taxon>Teleostei</taxon>
        <taxon>Ostariophysi</taxon>
        <taxon>Siluriformes</taxon>
        <taxon>Clariidae</taxon>
        <taxon>Clarias</taxon>
    </lineage>
</organism>
<feature type="region of interest" description="Disordered" evidence="1">
    <location>
        <begin position="33"/>
        <end position="53"/>
    </location>
</feature>
<dbReference type="AlphaFoldDB" id="A0A8J4XFR0"/>
<reference evidence="2" key="1">
    <citation type="submission" date="2020-07" db="EMBL/GenBank/DDBJ databases">
        <title>Clarias magur genome sequencing, assembly and annotation.</title>
        <authorList>
            <person name="Kushwaha B."/>
            <person name="Kumar R."/>
            <person name="Das P."/>
            <person name="Joshi C.G."/>
            <person name="Kumar D."/>
            <person name="Nagpure N.S."/>
            <person name="Pandey M."/>
            <person name="Agarwal S."/>
            <person name="Srivastava S."/>
            <person name="Singh M."/>
            <person name="Sahoo L."/>
            <person name="Jayasankar P."/>
            <person name="Meher P.K."/>
            <person name="Koringa P.G."/>
            <person name="Iquebal M.A."/>
            <person name="Das S.P."/>
            <person name="Bit A."/>
            <person name="Patnaik S."/>
            <person name="Patel N."/>
            <person name="Shah T.M."/>
            <person name="Hinsu A."/>
            <person name="Jena J.K."/>
        </authorList>
    </citation>
    <scope>NUCLEOTIDE SEQUENCE</scope>
    <source>
        <strain evidence="2">CIFAMagur01</strain>
        <tissue evidence="2">Testis</tissue>
    </source>
</reference>
<feature type="non-terminal residue" evidence="2">
    <location>
        <position position="1"/>
    </location>
</feature>
<evidence type="ECO:0000256" key="1">
    <source>
        <dbReference type="SAM" id="MobiDB-lite"/>
    </source>
</evidence>
<name>A0A8J4XFR0_CLAMG</name>
<feature type="region of interest" description="Disordered" evidence="1">
    <location>
        <begin position="65"/>
        <end position="122"/>
    </location>
</feature>
<comment type="caution">
    <text evidence="2">The sequence shown here is derived from an EMBL/GenBank/DDBJ whole genome shotgun (WGS) entry which is preliminary data.</text>
</comment>
<evidence type="ECO:0000313" key="3">
    <source>
        <dbReference type="Proteomes" id="UP000727407"/>
    </source>
</evidence>
<keyword evidence="3" id="KW-1185">Reference proteome</keyword>
<sequence length="220" mass="23970">MVFKAASYTPPPDQTRPHMRLSDAWVLGKSKAFAQRSDDTGPKQKQSDLLTTIQDDKRTVEEFTRKPLRLGTNSPGDTLKLDSIPSRDRGSDKVHEGPYEKNNSLETLKDEASRPSPGLTARTLTSGLLSFNDGNDDFTESSSQPDCNIETTGFCNSSNSPWSIGLPDNLSSALTPASPMPPPGNINPPPSIIMTPPLLVPLFSDWNAAMATWGLAWELQ</sequence>
<gene>
    <name evidence="2" type="primary">prrt4</name>
    <name evidence="2" type="ORF">DAT39_004809</name>
</gene>
<dbReference type="EMBL" id="QNUK01000044">
    <property type="protein sequence ID" value="KAF5905505.1"/>
    <property type="molecule type" value="Genomic_DNA"/>
</dbReference>
<keyword evidence="2" id="KW-0472">Membrane</keyword>
<keyword evidence="2" id="KW-0812">Transmembrane</keyword>